<feature type="domain" description="Protein kinase" evidence="6">
    <location>
        <begin position="25"/>
        <end position="314"/>
    </location>
</feature>
<dbReference type="Pfam" id="PF00069">
    <property type="entry name" value="Pkinase"/>
    <property type="match status" value="1"/>
</dbReference>
<dbReference type="PROSITE" id="PS50011">
    <property type="entry name" value="PROTEIN_KINASE_DOM"/>
    <property type="match status" value="1"/>
</dbReference>
<organism evidence="7 8">
    <name type="scientific">Cymbomonas tetramitiformis</name>
    <dbReference type="NCBI Taxonomy" id="36881"/>
    <lineage>
        <taxon>Eukaryota</taxon>
        <taxon>Viridiplantae</taxon>
        <taxon>Chlorophyta</taxon>
        <taxon>Pyramimonadophyceae</taxon>
        <taxon>Pyramimonadales</taxon>
        <taxon>Pyramimonadaceae</taxon>
        <taxon>Cymbomonas</taxon>
    </lineage>
</organism>
<dbReference type="SUPFAM" id="SSF56112">
    <property type="entry name" value="Protein kinase-like (PK-like)"/>
    <property type="match status" value="1"/>
</dbReference>
<dbReference type="PROSITE" id="PS00107">
    <property type="entry name" value="PROTEIN_KINASE_ATP"/>
    <property type="match status" value="1"/>
</dbReference>
<evidence type="ECO:0000256" key="5">
    <source>
        <dbReference type="PROSITE-ProRule" id="PRU10141"/>
    </source>
</evidence>
<evidence type="ECO:0000259" key="6">
    <source>
        <dbReference type="PROSITE" id="PS50011"/>
    </source>
</evidence>
<evidence type="ECO:0000313" key="7">
    <source>
        <dbReference type="EMBL" id="KAK3275863.1"/>
    </source>
</evidence>
<dbReference type="Gene3D" id="3.30.200.20">
    <property type="entry name" value="Phosphorylase Kinase, domain 1"/>
    <property type="match status" value="1"/>
</dbReference>
<reference evidence="7 8" key="1">
    <citation type="journal article" date="2015" name="Genome Biol. Evol.">
        <title>Comparative Genomics of a Bacterivorous Green Alga Reveals Evolutionary Causalities and Consequences of Phago-Mixotrophic Mode of Nutrition.</title>
        <authorList>
            <person name="Burns J.A."/>
            <person name="Paasch A."/>
            <person name="Narechania A."/>
            <person name="Kim E."/>
        </authorList>
    </citation>
    <scope>NUCLEOTIDE SEQUENCE [LARGE SCALE GENOMIC DNA]</scope>
    <source>
        <strain evidence="7 8">PLY_AMNH</strain>
    </source>
</reference>
<evidence type="ECO:0000313" key="8">
    <source>
        <dbReference type="Proteomes" id="UP001190700"/>
    </source>
</evidence>
<keyword evidence="1" id="KW-0808">Transferase</keyword>
<keyword evidence="8" id="KW-1185">Reference proteome</keyword>
<dbReference type="Gene3D" id="1.10.510.10">
    <property type="entry name" value="Transferase(Phosphotransferase) domain 1"/>
    <property type="match status" value="1"/>
</dbReference>
<name>A0AAE0GD59_9CHLO</name>
<feature type="binding site" evidence="5">
    <location>
        <position position="54"/>
    </location>
    <ligand>
        <name>ATP</name>
        <dbReference type="ChEBI" id="CHEBI:30616"/>
    </ligand>
</feature>
<dbReference type="InterPro" id="IPR011009">
    <property type="entry name" value="Kinase-like_dom_sf"/>
</dbReference>
<dbReference type="InterPro" id="IPR000719">
    <property type="entry name" value="Prot_kinase_dom"/>
</dbReference>
<dbReference type="GO" id="GO:0005737">
    <property type="term" value="C:cytoplasm"/>
    <property type="evidence" value="ECO:0007669"/>
    <property type="project" value="TreeGrafter"/>
</dbReference>
<proteinExistence type="predicted"/>
<dbReference type="GO" id="GO:0005524">
    <property type="term" value="F:ATP binding"/>
    <property type="evidence" value="ECO:0007669"/>
    <property type="project" value="UniProtKB-UniRule"/>
</dbReference>
<dbReference type="PANTHER" id="PTHR11042:SF189">
    <property type="entry name" value="PROTEIN KINASE DOMAIN-CONTAINING PROTEIN"/>
    <property type="match status" value="1"/>
</dbReference>
<comment type="caution">
    <text evidence="7">The sequence shown here is derived from an EMBL/GenBank/DDBJ whole genome shotgun (WGS) entry which is preliminary data.</text>
</comment>
<dbReference type="InterPro" id="IPR017441">
    <property type="entry name" value="Protein_kinase_ATP_BS"/>
</dbReference>
<accession>A0AAE0GD59</accession>
<protein>
    <recommendedName>
        <fullName evidence="6">Protein kinase domain-containing protein</fullName>
    </recommendedName>
</protein>
<sequence length="314" mass="34973">MLLTTELSRHHRMSSEADFLFCDHFEFLEHLGSGAFSEVHKARNKKTGVLYAIKRSSKPLGTRSNRRRLLREVVTVDLLPLNERIVNYFRGWQQDGFFFIQMELCAGGCMRSWMDKLTEPVSDDLIWRIVSQVCEGLNVIHSCEEVHLDIKPANLLFTLDGNVKIGDFGTCITSADVAKGDAEEGDCVYLAPEVLREDHFSSAADMFGFGLVLFELAAMAGASSRCWRAEGTAELAWALPKNGPVWQQIRDGHIAGAWLALQGKSPVESTASGELIIPGRTEEMCQLICRLLNPLPKERPTAKVVMELSAAKCQ</sequence>
<keyword evidence="3" id="KW-0418">Kinase</keyword>
<dbReference type="GO" id="GO:0004672">
    <property type="term" value="F:protein kinase activity"/>
    <property type="evidence" value="ECO:0007669"/>
    <property type="project" value="InterPro"/>
</dbReference>
<dbReference type="SMART" id="SM00220">
    <property type="entry name" value="S_TKc"/>
    <property type="match status" value="1"/>
</dbReference>
<evidence type="ECO:0000256" key="3">
    <source>
        <dbReference type="ARBA" id="ARBA00022777"/>
    </source>
</evidence>
<keyword evidence="2 5" id="KW-0547">Nucleotide-binding</keyword>
<keyword evidence="4 5" id="KW-0067">ATP-binding</keyword>
<evidence type="ECO:0000256" key="2">
    <source>
        <dbReference type="ARBA" id="ARBA00022741"/>
    </source>
</evidence>
<dbReference type="Proteomes" id="UP001190700">
    <property type="component" value="Unassembled WGS sequence"/>
</dbReference>
<dbReference type="AlphaFoldDB" id="A0AAE0GD59"/>
<evidence type="ECO:0000256" key="1">
    <source>
        <dbReference type="ARBA" id="ARBA00022679"/>
    </source>
</evidence>
<dbReference type="InterPro" id="IPR050339">
    <property type="entry name" value="CC_SR_Kinase"/>
</dbReference>
<dbReference type="EMBL" id="LGRX02006965">
    <property type="protein sequence ID" value="KAK3275863.1"/>
    <property type="molecule type" value="Genomic_DNA"/>
</dbReference>
<dbReference type="GO" id="GO:0005634">
    <property type="term" value="C:nucleus"/>
    <property type="evidence" value="ECO:0007669"/>
    <property type="project" value="TreeGrafter"/>
</dbReference>
<evidence type="ECO:0000256" key="4">
    <source>
        <dbReference type="ARBA" id="ARBA00022840"/>
    </source>
</evidence>
<dbReference type="PANTHER" id="PTHR11042">
    <property type="entry name" value="EUKARYOTIC TRANSLATION INITIATION FACTOR 2-ALPHA KINASE EIF2-ALPHA KINASE -RELATED"/>
    <property type="match status" value="1"/>
</dbReference>
<gene>
    <name evidence="7" type="ORF">CYMTET_16028</name>
</gene>